<evidence type="ECO:0000313" key="2">
    <source>
        <dbReference type="EMBL" id="CAH0476095.1"/>
    </source>
</evidence>
<accession>A0AAU9KSS4</accession>
<protein>
    <submittedName>
        <fullName evidence="2">Uncharacterized protein</fullName>
    </submittedName>
</protein>
<comment type="caution">
    <text evidence="2">The sequence shown here is derived from an EMBL/GenBank/DDBJ whole genome shotgun (WGS) entry which is preliminary data.</text>
</comment>
<feature type="compositionally biased region" description="Basic and acidic residues" evidence="1">
    <location>
        <begin position="46"/>
        <end position="56"/>
    </location>
</feature>
<feature type="region of interest" description="Disordered" evidence="1">
    <location>
        <begin position="1"/>
        <end position="56"/>
    </location>
</feature>
<dbReference type="Proteomes" id="UP001158986">
    <property type="component" value="Unassembled WGS sequence"/>
</dbReference>
<evidence type="ECO:0000313" key="3">
    <source>
        <dbReference type="EMBL" id="CAH0516605.1"/>
    </source>
</evidence>
<proteinExistence type="predicted"/>
<evidence type="ECO:0000256" key="1">
    <source>
        <dbReference type="SAM" id="MobiDB-lite"/>
    </source>
</evidence>
<reference evidence="2 4" key="1">
    <citation type="submission" date="2021-11" db="EMBL/GenBank/DDBJ databases">
        <authorList>
            <person name="Islam A."/>
            <person name="Islam S."/>
            <person name="Flora M.S."/>
            <person name="Rahman M."/>
            <person name="Ziaur R.M."/>
            <person name="Epstein J.H."/>
            <person name="Hassan M."/>
            <person name="Klassen M."/>
            <person name="Woodard K."/>
            <person name="Webb A."/>
            <person name="Webby R.J."/>
            <person name="El Zowalaty M.E."/>
        </authorList>
    </citation>
    <scope>NUCLEOTIDE SEQUENCE</scope>
    <source>
        <strain evidence="3">Pbs1</strain>
        <strain evidence="2">Pbs3</strain>
    </source>
</reference>
<dbReference type="EMBL" id="CAKKTJ010000136">
    <property type="protein sequence ID" value="CAH0476095.1"/>
    <property type="molecule type" value="Genomic_DNA"/>
</dbReference>
<name>A0AAU9KSS4_9STRA</name>
<gene>
    <name evidence="3" type="ORF">PBS001_LOCUS3261</name>
    <name evidence="2" type="ORF">PBS003_LOCUS2891</name>
</gene>
<sequence>MVEAIASLQQPHRDGKKRLSVKERRDIKKGKVPVMKGSIDDQSIEEENRTEGKHVDVKKDKEVTRMPQEKKSVRGKMDKMKKMTKKYIDQDDEDCQVRMEAMSLR</sequence>
<organism evidence="2 5">
    <name type="scientific">Peronospora belbahrii</name>
    <dbReference type="NCBI Taxonomy" id="622444"/>
    <lineage>
        <taxon>Eukaryota</taxon>
        <taxon>Sar</taxon>
        <taxon>Stramenopiles</taxon>
        <taxon>Oomycota</taxon>
        <taxon>Peronosporomycetes</taxon>
        <taxon>Peronosporales</taxon>
        <taxon>Peronosporaceae</taxon>
        <taxon>Peronospora</taxon>
    </lineage>
</organism>
<evidence type="ECO:0000313" key="4">
    <source>
        <dbReference type="Proteomes" id="UP001158986"/>
    </source>
</evidence>
<keyword evidence="4" id="KW-1185">Reference proteome</keyword>
<evidence type="ECO:0000313" key="5">
    <source>
        <dbReference type="Proteomes" id="UP001160483"/>
    </source>
</evidence>
<dbReference type="Proteomes" id="UP001160483">
    <property type="component" value="Unassembled WGS sequence"/>
</dbReference>
<dbReference type="EMBL" id="CAKLCB010000181">
    <property type="protein sequence ID" value="CAH0516605.1"/>
    <property type="molecule type" value="Genomic_DNA"/>
</dbReference>
<dbReference type="AlphaFoldDB" id="A0AAU9KSS4"/>